<evidence type="ECO:0000256" key="3">
    <source>
        <dbReference type="ARBA" id="ARBA00022801"/>
    </source>
</evidence>
<dbReference type="InterPro" id="IPR043504">
    <property type="entry name" value="Peptidase_S1_PA_chymotrypsin"/>
</dbReference>
<dbReference type="PROSITE" id="PS50240">
    <property type="entry name" value="TRYPSIN_DOM"/>
    <property type="match status" value="1"/>
</dbReference>
<dbReference type="Ensembl" id="ENSXETT00000050888">
    <property type="protein sequence ID" value="ENSXETP00000050888"/>
    <property type="gene ID" value="ENSXETG00000023578"/>
</dbReference>
<reference evidence="8" key="2">
    <citation type="submission" date="2011-07" db="UniProtKB">
        <authorList>
            <consortium name="Ensembl"/>
        </authorList>
    </citation>
    <scope>IDENTIFICATION</scope>
</reference>
<dbReference type="InParanoid" id="F6R493"/>
<evidence type="ECO:0000259" key="7">
    <source>
        <dbReference type="PROSITE" id="PS50240"/>
    </source>
</evidence>
<dbReference type="InterPro" id="IPR018114">
    <property type="entry name" value="TRYPSIN_HIS"/>
</dbReference>
<feature type="domain" description="Peptidase S1" evidence="7">
    <location>
        <begin position="37"/>
        <end position="277"/>
    </location>
</feature>
<dbReference type="HOGENOM" id="CLU_006842_0_4_1"/>
<dbReference type="SMART" id="SM00020">
    <property type="entry name" value="Tryp_SPc"/>
    <property type="match status" value="1"/>
</dbReference>
<dbReference type="InterPro" id="IPR001254">
    <property type="entry name" value="Trypsin_dom"/>
</dbReference>
<dbReference type="eggNOG" id="KOG3627">
    <property type="taxonomic scope" value="Eukaryota"/>
</dbReference>
<keyword evidence="5" id="KW-0325">Glycoprotein</keyword>
<evidence type="ECO:0000256" key="6">
    <source>
        <dbReference type="RuleBase" id="RU363034"/>
    </source>
</evidence>
<evidence type="ECO:0000256" key="5">
    <source>
        <dbReference type="ARBA" id="ARBA00023180"/>
    </source>
</evidence>
<dbReference type="Pfam" id="PF00089">
    <property type="entry name" value="Trypsin"/>
    <property type="match status" value="1"/>
</dbReference>
<protein>
    <recommendedName>
        <fullName evidence="7">Peptidase S1 domain-containing protein</fullName>
    </recommendedName>
</protein>
<dbReference type="InterPro" id="IPR033116">
    <property type="entry name" value="TRYPSIN_SER"/>
</dbReference>
<dbReference type="InterPro" id="IPR001314">
    <property type="entry name" value="Peptidase_S1A"/>
</dbReference>
<dbReference type="GeneTree" id="ENSGT00940000154999"/>
<dbReference type="FunFam" id="2.40.10.10:FF:000024">
    <property type="entry name" value="Serine protease 53"/>
    <property type="match status" value="1"/>
</dbReference>
<organism evidence="8">
    <name type="scientific">Xenopus tropicalis</name>
    <name type="common">Western clawed frog</name>
    <name type="synonym">Silurana tropicalis</name>
    <dbReference type="NCBI Taxonomy" id="8364"/>
    <lineage>
        <taxon>Eukaryota</taxon>
        <taxon>Metazoa</taxon>
        <taxon>Chordata</taxon>
        <taxon>Craniata</taxon>
        <taxon>Vertebrata</taxon>
        <taxon>Euteleostomi</taxon>
        <taxon>Amphibia</taxon>
        <taxon>Batrachia</taxon>
        <taxon>Anura</taxon>
        <taxon>Pipoidea</taxon>
        <taxon>Pipidae</taxon>
        <taxon>Xenopodinae</taxon>
        <taxon>Xenopus</taxon>
        <taxon>Silurana</taxon>
    </lineage>
</organism>
<dbReference type="InterPro" id="IPR009003">
    <property type="entry name" value="Peptidase_S1_PA"/>
</dbReference>
<dbReference type="Gene3D" id="2.40.10.10">
    <property type="entry name" value="Trypsin-like serine proteases"/>
    <property type="match status" value="2"/>
</dbReference>
<sequence>LQLPACLTLHYMLHYSGIFSDTTSTLSCGSPLVSNRIVGGTDATDGAWPWQVSLDYHGSHICGGSLIATQWIMTAAHCFEYSKSPSDYKIRLGAYQLSLISPHEITSTVDSIIVNSPNSSSTNTDIALIRLTSPITYTKYILPICLPSTSDGFTEGMECWVTGWGTIASQGEVNLPYPMTLQQVMTPLISRATCNQMYNTDSLLSVVVPLDQICAGYAAGQKDSCQGDSGGPLVCQLQGIWYQIGIVSWGEGCAVRNRPGVYTLVPAYYSWVIAEENTNNFGISYHCSHSYMEHKEYLKSRFKMAALLLFSGAHICIQSYRHDCAFCVI</sequence>
<keyword evidence="4" id="KW-1015">Disulfide bond</keyword>
<dbReference type="PRINTS" id="PR00722">
    <property type="entry name" value="CHYMOTRYPSIN"/>
</dbReference>
<name>F6R493_XENTR</name>
<accession>F6R493</accession>
<dbReference type="SUPFAM" id="SSF50494">
    <property type="entry name" value="Trypsin-like serine proteases"/>
    <property type="match status" value="1"/>
</dbReference>
<dbReference type="PROSITE" id="PS00135">
    <property type="entry name" value="TRYPSIN_SER"/>
    <property type="match status" value="1"/>
</dbReference>
<dbReference type="CDD" id="cd00190">
    <property type="entry name" value="Tryp_SPc"/>
    <property type="match status" value="1"/>
</dbReference>
<keyword evidence="2" id="KW-0732">Signal</keyword>
<dbReference type="PROSITE" id="PS00134">
    <property type="entry name" value="TRYPSIN_HIS"/>
    <property type="match status" value="1"/>
</dbReference>
<dbReference type="PANTHER" id="PTHR24253">
    <property type="entry name" value="TRANSMEMBRANE PROTEASE SERINE"/>
    <property type="match status" value="1"/>
</dbReference>
<dbReference type="GO" id="GO:0004252">
    <property type="term" value="F:serine-type endopeptidase activity"/>
    <property type="evidence" value="ECO:0007669"/>
    <property type="project" value="InterPro"/>
</dbReference>
<reference evidence="8" key="1">
    <citation type="journal article" date="2010" name="Science">
        <title>The genome of the Western clawed frog Xenopus tropicalis.</title>
        <authorList>
            <person name="Hellsten U."/>
            <person name="Harland R.M."/>
            <person name="Gilchrist M.J."/>
            <person name="Hendrix D."/>
            <person name="Jurka J."/>
            <person name="Kapitonov V."/>
            <person name="Ovcharenko I."/>
            <person name="Putnam N.H."/>
            <person name="Shu S."/>
            <person name="Taher L."/>
            <person name="Blitz I.L."/>
            <person name="Blumberg B."/>
            <person name="Dichmann D.S."/>
            <person name="Dubchak I."/>
            <person name="Amaya E."/>
            <person name="Detter J.C."/>
            <person name="Fletcher R."/>
            <person name="Gerhard D.S."/>
            <person name="Goodstein D."/>
            <person name="Graves T."/>
            <person name="Grigoriev I.V."/>
            <person name="Grimwood J."/>
            <person name="Kawashima T."/>
            <person name="Lindquist E."/>
            <person name="Lucas S.M."/>
            <person name="Mead P.E."/>
            <person name="Mitros T."/>
            <person name="Ogino H."/>
            <person name="Ohta Y."/>
            <person name="Poliakov A.V."/>
            <person name="Pollet N."/>
            <person name="Robert J."/>
            <person name="Salamov A."/>
            <person name="Sater A.K."/>
            <person name="Schmutz J."/>
            <person name="Terry A."/>
            <person name="Vize P.D."/>
            <person name="Warren W.C."/>
            <person name="Wells D."/>
            <person name="Wills A."/>
            <person name="Wilson R.K."/>
            <person name="Zimmerman L.B."/>
            <person name="Zorn A.M."/>
            <person name="Grainger R."/>
            <person name="Grammer T."/>
            <person name="Khokha M.K."/>
            <person name="Richardson P.M."/>
            <person name="Rokhsar D.S."/>
        </authorList>
    </citation>
    <scope>NUCLEOTIDE SEQUENCE [LARGE SCALE GENOMIC DNA]</scope>
    <source>
        <strain evidence="8">Nigerian</strain>
    </source>
</reference>
<dbReference type="Bgee" id="ENSXETG00000023578">
    <property type="expression patterns" value="Expressed in gastrula"/>
</dbReference>
<dbReference type="PANTHER" id="PTHR24253:SF159">
    <property type="entry name" value="SERINE PROTEASE 42"/>
    <property type="match status" value="1"/>
</dbReference>
<evidence type="ECO:0000313" key="8">
    <source>
        <dbReference type="Ensembl" id="ENSXETP00000050888"/>
    </source>
</evidence>
<keyword evidence="6" id="KW-0720">Serine protease</keyword>
<keyword evidence="3 6" id="KW-0378">Hydrolase</keyword>
<evidence type="ECO:0000256" key="4">
    <source>
        <dbReference type="ARBA" id="ARBA00023157"/>
    </source>
</evidence>
<keyword evidence="1 6" id="KW-0645">Protease</keyword>
<proteinExistence type="predicted"/>
<evidence type="ECO:0000256" key="1">
    <source>
        <dbReference type="ARBA" id="ARBA00022670"/>
    </source>
</evidence>
<evidence type="ECO:0000256" key="2">
    <source>
        <dbReference type="ARBA" id="ARBA00022729"/>
    </source>
</evidence>
<dbReference type="AlphaFoldDB" id="F6R493"/>
<dbReference type="GO" id="GO:0006508">
    <property type="term" value="P:proteolysis"/>
    <property type="evidence" value="ECO:0007669"/>
    <property type="project" value="UniProtKB-KW"/>
</dbReference>